<feature type="binding site" evidence="8">
    <location>
        <begin position="135"/>
        <end position="139"/>
    </location>
    <ligand>
        <name>substrate</name>
    </ligand>
</feature>
<dbReference type="HAMAP" id="MF_01445">
    <property type="entry name" value="TsaD"/>
    <property type="match status" value="1"/>
</dbReference>
<feature type="binding site" evidence="8">
    <location>
        <position position="294"/>
    </location>
    <ligand>
        <name>Fe cation</name>
        <dbReference type="ChEBI" id="CHEBI:24875"/>
    </ligand>
</feature>
<feature type="domain" description="Gcp-like" evidence="9">
    <location>
        <begin position="25"/>
        <end position="300"/>
    </location>
</feature>
<evidence type="ECO:0000256" key="6">
    <source>
        <dbReference type="ARBA" id="ARBA00023315"/>
    </source>
</evidence>
<dbReference type="InterPro" id="IPR017861">
    <property type="entry name" value="KAE1/TsaD"/>
</dbReference>
<gene>
    <name evidence="8" type="primary">tsaD</name>
    <name evidence="10" type="ORF">A9A59_0798</name>
</gene>
<accession>A0A2A9HC71</accession>
<dbReference type="NCBIfam" id="TIGR03723">
    <property type="entry name" value="T6A_TsaD_YgjD"/>
    <property type="match status" value="1"/>
</dbReference>
<keyword evidence="4 8" id="KW-0479">Metal-binding</keyword>
<comment type="cofactor">
    <cofactor evidence="8">
        <name>Fe(2+)</name>
        <dbReference type="ChEBI" id="CHEBI:29033"/>
    </cofactor>
    <text evidence="8">Binds 1 Fe(2+) ion per subunit.</text>
</comment>
<dbReference type="EMBL" id="PDJQ01000001">
    <property type="protein sequence ID" value="PFG73597.1"/>
    <property type="molecule type" value="Genomic_DNA"/>
</dbReference>
<comment type="function">
    <text evidence="8">Required for the formation of a threonylcarbamoyl group on adenosine at position 37 (t(6)A37) in tRNAs that read codons beginning with adenine. Is involved in the transfer of the threonylcarbamoyl moiety of threonylcarbamoyl-AMP (TC-AMP) to the N6 group of A37, together with TsaE and TsaB. TsaD likely plays a direct catalytic role in this reaction.</text>
</comment>
<dbReference type="InterPro" id="IPR043129">
    <property type="entry name" value="ATPase_NBD"/>
</dbReference>
<comment type="caution">
    <text evidence="10">The sequence shown here is derived from an EMBL/GenBank/DDBJ whole genome shotgun (WGS) entry which is preliminary data.</text>
</comment>
<feature type="binding site" evidence="8">
    <location>
        <position position="168"/>
    </location>
    <ligand>
        <name>substrate</name>
    </ligand>
</feature>
<evidence type="ECO:0000313" key="11">
    <source>
        <dbReference type="Proteomes" id="UP000223071"/>
    </source>
</evidence>
<evidence type="ECO:0000256" key="1">
    <source>
        <dbReference type="ARBA" id="ARBA00022490"/>
    </source>
</evidence>
<dbReference type="InterPro" id="IPR000905">
    <property type="entry name" value="Gcp-like_dom"/>
</dbReference>
<comment type="caution">
    <text evidence="8">Lacks conserved residue(s) required for the propagation of feature annotation.</text>
</comment>
<comment type="similarity">
    <text evidence="8">Belongs to the KAE1 / TsaD family.</text>
</comment>
<dbReference type="Gene3D" id="3.30.420.40">
    <property type="match status" value="2"/>
</dbReference>
<evidence type="ECO:0000256" key="7">
    <source>
        <dbReference type="ARBA" id="ARBA00048117"/>
    </source>
</evidence>
<dbReference type="PANTHER" id="PTHR11735">
    <property type="entry name" value="TRNA N6-ADENOSINE THREONYLCARBAMOYLTRANSFERASE"/>
    <property type="match status" value="1"/>
</dbReference>
<proteinExistence type="inferred from homology"/>
<dbReference type="GO" id="GO:0002949">
    <property type="term" value="P:tRNA threonylcarbamoyladenosine modification"/>
    <property type="evidence" value="ECO:0007669"/>
    <property type="project" value="UniProtKB-UniRule"/>
</dbReference>
<evidence type="ECO:0000313" key="10">
    <source>
        <dbReference type="EMBL" id="PFG73597.1"/>
    </source>
</evidence>
<dbReference type="Pfam" id="PF00814">
    <property type="entry name" value="TsaD"/>
    <property type="match status" value="1"/>
</dbReference>
<keyword evidence="5 8" id="KW-0408">Iron</keyword>
<feature type="binding site" evidence="8">
    <location>
        <position position="181"/>
    </location>
    <ligand>
        <name>substrate</name>
    </ligand>
</feature>
<dbReference type="Proteomes" id="UP000223071">
    <property type="component" value="Unassembled WGS sequence"/>
</dbReference>
<evidence type="ECO:0000256" key="3">
    <source>
        <dbReference type="ARBA" id="ARBA00022694"/>
    </source>
</evidence>
<dbReference type="RefSeq" id="WP_098503046.1">
    <property type="nucleotide sequence ID" value="NZ_PDJQ01000001.1"/>
</dbReference>
<sequence>MKVLAIESSCDETAAAVVEDGRVALSSIVSSQVDLHAKYGGVVPEVASRQHLLKIVPVIQEALAAANCTLDDIDAVAGTRGPGLAGSLLVGYNAARAIAFGRGLPFIGVNHLEGHIYANWLVEGPEPEFPALCLVVSGGHTDLVFMRGHGQYERIGGTRDDAAGEAFDKAGRLLGLPFPGGPHIARAALEGGPSSLELPRAWLHGTFDFSFSGLKTAVLHTVREGRYPVPEIAWEFQESVVDVLAGKTARLARELGARNILVAGGVAANARLREELLRRSPVPVRIPPPKFCTDNAAMIGAVAGFRLELGERTPPDVDIFTTNDWAAV</sequence>
<keyword evidence="2 8" id="KW-0808">Transferase</keyword>
<dbReference type="GO" id="GO:0005737">
    <property type="term" value="C:cytoplasm"/>
    <property type="evidence" value="ECO:0007669"/>
    <property type="project" value="UniProtKB-SubCell"/>
</dbReference>
<feature type="binding site" evidence="8">
    <location>
        <position position="269"/>
    </location>
    <ligand>
        <name>substrate</name>
    </ligand>
</feature>
<dbReference type="GO" id="GO:0005506">
    <property type="term" value="F:iron ion binding"/>
    <property type="evidence" value="ECO:0007669"/>
    <property type="project" value="UniProtKB-UniRule"/>
</dbReference>
<dbReference type="FunFam" id="3.30.420.40:FF:000012">
    <property type="entry name" value="tRNA N6-adenosine threonylcarbamoyltransferase"/>
    <property type="match status" value="1"/>
</dbReference>
<organism evidence="10 11">
    <name type="scientific">Tepidiforma thermophila (strain KCTC 52669 / CGMCC 1.13589 / G233)</name>
    <dbReference type="NCBI Taxonomy" id="2761530"/>
    <lineage>
        <taxon>Bacteria</taxon>
        <taxon>Bacillati</taxon>
        <taxon>Chloroflexota</taxon>
        <taxon>Tepidiformia</taxon>
        <taxon>Tepidiformales</taxon>
        <taxon>Tepidiformaceae</taxon>
        <taxon>Tepidiforma</taxon>
    </lineage>
</organism>
<keyword evidence="1 8" id="KW-0963">Cytoplasm</keyword>
<feature type="binding site" evidence="8">
    <location>
        <position position="111"/>
    </location>
    <ligand>
        <name>Fe cation</name>
        <dbReference type="ChEBI" id="CHEBI:24875"/>
    </ligand>
</feature>
<comment type="catalytic activity">
    <reaction evidence="7 8">
        <text>L-threonylcarbamoyladenylate + adenosine(37) in tRNA = N(6)-L-threonylcarbamoyladenosine(37) in tRNA + AMP + H(+)</text>
        <dbReference type="Rhea" id="RHEA:37059"/>
        <dbReference type="Rhea" id="RHEA-COMP:10162"/>
        <dbReference type="Rhea" id="RHEA-COMP:10163"/>
        <dbReference type="ChEBI" id="CHEBI:15378"/>
        <dbReference type="ChEBI" id="CHEBI:73682"/>
        <dbReference type="ChEBI" id="CHEBI:74411"/>
        <dbReference type="ChEBI" id="CHEBI:74418"/>
        <dbReference type="ChEBI" id="CHEBI:456215"/>
        <dbReference type="EC" id="2.3.1.234"/>
    </reaction>
</comment>
<dbReference type="InterPro" id="IPR022450">
    <property type="entry name" value="TsaD"/>
</dbReference>
<dbReference type="FunFam" id="3.30.420.40:FF:000040">
    <property type="entry name" value="tRNA N6-adenosine threonylcarbamoyltransferase"/>
    <property type="match status" value="1"/>
</dbReference>
<comment type="subcellular location">
    <subcellularLocation>
        <location evidence="8">Cytoplasm</location>
    </subcellularLocation>
</comment>
<dbReference type="PRINTS" id="PR00789">
    <property type="entry name" value="OSIALOPTASE"/>
</dbReference>
<name>A0A2A9HC71_TEPT2</name>
<feature type="binding site" evidence="8">
    <location>
        <position position="115"/>
    </location>
    <ligand>
        <name>Fe cation</name>
        <dbReference type="ChEBI" id="CHEBI:24875"/>
    </ligand>
</feature>
<keyword evidence="3 8" id="KW-0819">tRNA processing</keyword>
<dbReference type="AlphaFoldDB" id="A0A2A9HC71"/>
<protein>
    <recommendedName>
        <fullName evidence="8">tRNA N6-adenosine threonylcarbamoyltransferase</fullName>
        <ecNumber evidence="8">2.3.1.234</ecNumber>
    </recommendedName>
    <alternativeName>
        <fullName evidence="8">N6-L-threonylcarbamoyladenine synthase</fullName>
        <shortName evidence="8">t(6)A synthase</shortName>
    </alternativeName>
    <alternativeName>
        <fullName evidence="8">t(6)A37 threonylcarbamoyladenosine biosynthesis protein TsaD</fullName>
    </alternativeName>
    <alternativeName>
        <fullName evidence="8">tRNA threonylcarbamoyladenosine biosynthesis protein TsaD</fullName>
    </alternativeName>
</protein>
<dbReference type="CDD" id="cd24133">
    <property type="entry name" value="ASKHA_NBD_TsaD_bac"/>
    <property type="match status" value="1"/>
</dbReference>
<reference evidence="10 11" key="1">
    <citation type="submission" date="2017-09" db="EMBL/GenBank/DDBJ databases">
        <title>Sequencing the genomes of two abundant thermophiles in Great Basin hot springs: Thermocrinis jamiesonii and novel Chloroflexi Thermoflexus hugenholtzii.</title>
        <authorList>
            <person name="Hedlund B."/>
        </authorList>
    </citation>
    <scope>NUCLEOTIDE SEQUENCE [LARGE SCALE GENOMIC DNA]</scope>
    <source>
        <strain evidence="10 11">G233</strain>
    </source>
</reference>
<dbReference type="EC" id="2.3.1.234" evidence="8"/>
<dbReference type="PANTHER" id="PTHR11735:SF6">
    <property type="entry name" value="TRNA N6-ADENOSINE THREONYLCARBAMOYLTRANSFERASE, MITOCHONDRIAL"/>
    <property type="match status" value="1"/>
</dbReference>
<dbReference type="NCBIfam" id="TIGR00329">
    <property type="entry name" value="gcp_kae1"/>
    <property type="match status" value="1"/>
</dbReference>
<evidence type="ECO:0000259" key="9">
    <source>
        <dbReference type="Pfam" id="PF00814"/>
    </source>
</evidence>
<evidence type="ECO:0000256" key="2">
    <source>
        <dbReference type="ARBA" id="ARBA00022679"/>
    </source>
</evidence>
<dbReference type="SUPFAM" id="SSF53067">
    <property type="entry name" value="Actin-like ATPase domain"/>
    <property type="match status" value="1"/>
</dbReference>
<evidence type="ECO:0000256" key="5">
    <source>
        <dbReference type="ARBA" id="ARBA00023004"/>
    </source>
</evidence>
<evidence type="ECO:0000256" key="8">
    <source>
        <dbReference type="HAMAP-Rule" id="MF_01445"/>
    </source>
</evidence>
<dbReference type="GO" id="GO:0061711">
    <property type="term" value="F:tRNA N(6)-L-threonylcarbamoyladenine synthase activity"/>
    <property type="evidence" value="ECO:0007669"/>
    <property type="project" value="UniProtKB-EC"/>
</dbReference>
<keyword evidence="6 8" id="KW-0012">Acyltransferase</keyword>
<keyword evidence="11" id="KW-1185">Reference proteome</keyword>
<evidence type="ECO:0000256" key="4">
    <source>
        <dbReference type="ARBA" id="ARBA00022723"/>
    </source>
</evidence>